<dbReference type="RefSeq" id="WP_026749576.1">
    <property type="nucleotide sequence ID" value="NZ_AP019831.1"/>
</dbReference>
<dbReference type="Proteomes" id="UP000422644">
    <property type="component" value="Chromosome"/>
</dbReference>
<evidence type="ECO:0000313" key="2">
    <source>
        <dbReference type="EMBL" id="BBM51184.1"/>
    </source>
</evidence>
<gene>
    <name evidence="1" type="ORF">JMUB3870_0117</name>
    <name evidence="2" type="ORF">JMUB3935_0134</name>
</gene>
<sequence>MNKQETLIFFDKIMKEIDEMPIEKRERLGKELNNYVLEYYANRVMEEITYKIGKKIYKDDKRKYEIDSNILAIA</sequence>
<name>A0A510JYF3_9FUSO</name>
<proteinExistence type="predicted"/>
<protein>
    <submittedName>
        <fullName evidence="1">Uncharacterized protein</fullName>
    </submittedName>
</protein>
<evidence type="ECO:0000313" key="3">
    <source>
        <dbReference type="Proteomes" id="UP000321378"/>
    </source>
</evidence>
<accession>A0A510JYF3</accession>
<dbReference type="Proteomes" id="UP000321378">
    <property type="component" value="Chromosome"/>
</dbReference>
<reference evidence="2 3" key="2">
    <citation type="submission" date="2019-07" db="EMBL/GenBank/DDBJ databases">
        <title>Complete Genome Sequence of Leptotrichia trevisanii Strain JMUB3935.</title>
        <authorList>
            <person name="Watanabe S."/>
            <person name="Cui L."/>
        </authorList>
    </citation>
    <scope>NUCLEOTIDE SEQUENCE [LARGE SCALE GENOMIC DNA]</scope>
    <source>
        <strain evidence="2 3">JMUB3935</strain>
    </source>
</reference>
<dbReference type="STRING" id="1122173.GCA_000482505_02026"/>
<organism evidence="1 4">
    <name type="scientific">Leptotrichia trevisanii</name>
    <dbReference type="NCBI Taxonomy" id="109328"/>
    <lineage>
        <taxon>Bacteria</taxon>
        <taxon>Fusobacteriati</taxon>
        <taxon>Fusobacteriota</taxon>
        <taxon>Fusobacteriia</taxon>
        <taxon>Fusobacteriales</taxon>
        <taxon>Leptotrichiaceae</taxon>
        <taxon>Leptotrichia</taxon>
    </lineage>
</organism>
<dbReference type="AlphaFoldDB" id="A0A510JYF3"/>
<reference evidence="1 4" key="1">
    <citation type="submission" date="2019-07" db="EMBL/GenBank/DDBJ databases">
        <title>Complete Genome Sequence of Leptotrichia trevisanii Strain JMUB3870.</title>
        <authorList>
            <person name="Watanabe S."/>
            <person name="Cui L."/>
        </authorList>
    </citation>
    <scope>NUCLEOTIDE SEQUENCE [LARGE SCALE GENOMIC DNA]</scope>
    <source>
        <strain evidence="1 4">JMUB3870</strain>
    </source>
</reference>
<dbReference type="EMBL" id="AP019831">
    <property type="protein sequence ID" value="BBM44027.1"/>
    <property type="molecule type" value="Genomic_DNA"/>
</dbReference>
<dbReference type="EMBL" id="AP019840">
    <property type="protein sequence ID" value="BBM51184.1"/>
    <property type="molecule type" value="Genomic_DNA"/>
</dbReference>
<keyword evidence="4" id="KW-1185">Reference proteome</keyword>
<evidence type="ECO:0000313" key="1">
    <source>
        <dbReference type="EMBL" id="BBM44027.1"/>
    </source>
</evidence>
<evidence type="ECO:0000313" key="4">
    <source>
        <dbReference type="Proteomes" id="UP000422644"/>
    </source>
</evidence>